<organism evidence="4 5">
    <name type="scientific">Algibacter miyuki</name>
    <dbReference type="NCBI Taxonomy" id="1306933"/>
    <lineage>
        <taxon>Bacteria</taxon>
        <taxon>Pseudomonadati</taxon>
        <taxon>Bacteroidota</taxon>
        <taxon>Flavobacteriia</taxon>
        <taxon>Flavobacteriales</taxon>
        <taxon>Flavobacteriaceae</taxon>
        <taxon>Algibacter</taxon>
    </lineage>
</organism>
<feature type="domain" description="Secretion system C-terminal sorting" evidence="2">
    <location>
        <begin position="573"/>
        <end position="645"/>
    </location>
</feature>
<dbReference type="Proteomes" id="UP001589590">
    <property type="component" value="Unassembled WGS sequence"/>
</dbReference>
<proteinExistence type="predicted"/>
<evidence type="ECO:0000313" key="4">
    <source>
        <dbReference type="EMBL" id="MFB9106227.1"/>
    </source>
</evidence>
<reference evidence="4 5" key="1">
    <citation type="submission" date="2024-09" db="EMBL/GenBank/DDBJ databases">
        <authorList>
            <person name="Sun Q."/>
            <person name="Mori K."/>
        </authorList>
    </citation>
    <scope>NUCLEOTIDE SEQUENCE [LARGE SCALE GENOMIC DNA]</scope>
    <source>
        <strain evidence="4 5">CECT 8300</strain>
    </source>
</reference>
<accession>A0ABV5H2U9</accession>
<comment type="caution">
    <text evidence="4">The sequence shown here is derived from an EMBL/GenBank/DDBJ whole genome shotgun (WGS) entry which is preliminary data.</text>
</comment>
<keyword evidence="1" id="KW-0732">Signal</keyword>
<keyword evidence="5" id="KW-1185">Reference proteome</keyword>
<evidence type="ECO:0000256" key="1">
    <source>
        <dbReference type="ARBA" id="ARBA00022729"/>
    </source>
</evidence>
<gene>
    <name evidence="4" type="ORF">ACFFU1_15085</name>
</gene>
<dbReference type="Pfam" id="PF26376">
    <property type="entry name" value="Mef1"/>
    <property type="match status" value="1"/>
</dbReference>
<protein>
    <submittedName>
        <fullName evidence="4">T9SS type A sorting domain-containing protein</fullName>
    </submittedName>
</protein>
<evidence type="ECO:0000259" key="3">
    <source>
        <dbReference type="Pfam" id="PF26376"/>
    </source>
</evidence>
<dbReference type="NCBIfam" id="TIGR04183">
    <property type="entry name" value="Por_Secre_tail"/>
    <property type="match status" value="1"/>
</dbReference>
<dbReference type="RefSeq" id="WP_290267791.1">
    <property type="nucleotide sequence ID" value="NZ_JAUFQP010000001.1"/>
</dbReference>
<sequence length="647" mass="72061">MNKFIPVLFFMLFFFQISNAQFLWYENESNNAHLEYLAVSNGTFSTDVSNPDNTGINTKFIVSRFERNESTSANISFQLKSPITNISNLTISLKAHISLATEDLKNPNTRIRIYLGNSTVSSVIYIQKHFSVGQIWQGFEFNFSELEIPNDVINAGGFDILRISFINANNPAAAATYHLDSIYGSVDQTGHVAAWLSGSWGVTFPVFGGERLDSEVSGGYNLVGGAQEVVDELPAAGHIITNLSYFAHSHYFTLRGNENVDVASEIHESLVPSLANEAIIFDVMEKFKNSGKKVILYISTNYLDRADDAAHAAWVNYYTSEFAGDEYLAYKDLIQGYILRIKDYADGYWLDTTAELNDDGYIEDFVEMIRQADPSAAVSASPNGAYFTENGENILVDSDGLDDEDERDYKIVSFEGVNSYQDFTSGHVTPLGQGAPPNSWAYEEFTIPAMVANPWGKYGSKIILKHAWFPVRDKWHVSSANLMFGAEDAYRFTRTLVDAKAGVTFATTITDKGSGKGYMMAEEMAIMKIINDRLLSVPMTDYLPYVRPEGAYLVGEETLYTGAFSSVSEVMFYPNPVVDKITITRATTDLEYIKVISNLGAKVIEKVWYSGALTTQLDLSTLKPGIYFLNLSNEKNLSITRKIIISK</sequence>
<feature type="domain" description="Endo-alpha(1,4)-fucoidanase Mef1" evidence="3">
    <location>
        <begin position="193"/>
        <end position="557"/>
    </location>
</feature>
<dbReference type="InterPro" id="IPR058589">
    <property type="entry name" value="Mef1"/>
</dbReference>
<dbReference type="InterPro" id="IPR026444">
    <property type="entry name" value="Secre_tail"/>
</dbReference>
<name>A0ABV5H2U9_9FLAO</name>
<dbReference type="EMBL" id="JBHMFA010000015">
    <property type="protein sequence ID" value="MFB9106227.1"/>
    <property type="molecule type" value="Genomic_DNA"/>
</dbReference>
<dbReference type="Pfam" id="PF18962">
    <property type="entry name" value="Por_Secre_tail"/>
    <property type="match status" value="1"/>
</dbReference>
<evidence type="ECO:0000259" key="2">
    <source>
        <dbReference type="Pfam" id="PF18962"/>
    </source>
</evidence>
<evidence type="ECO:0000313" key="5">
    <source>
        <dbReference type="Proteomes" id="UP001589590"/>
    </source>
</evidence>